<dbReference type="PROSITE" id="PS50836">
    <property type="entry name" value="DOMON"/>
    <property type="match status" value="1"/>
</dbReference>
<accession>A0ABX0S5A7</accession>
<keyword evidence="16" id="KW-0503">Monooxygenase</keyword>
<dbReference type="CDD" id="cd09631">
    <property type="entry name" value="DOMON_DOH"/>
    <property type="match status" value="1"/>
</dbReference>
<dbReference type="InterPro" id="IPR020611">
    <property type="entry name" value="Cu2_ascorb_mOase_CS-1"/>
</dbReference>
<proteinExistence type="inferred from homology"/>
<dbReference type="InterPro" id="IPR000323">
    <property type="entry name" value="Cu2_ascorb_mOase_N"/>
</dbReference>
<evidence type="ECO:0000313" key="23">
    <source>
        <dbReference type="Proteomes" id="UP001165941"/>
    </source>
</evidence>
<dbReference type="PANTHER" id="PTHR10157">
    <property type="entry name" value="DOPAMINE BETA HYDROXYLASE RELATED"/>
    <property type="match status" value="1"/>
</dbReference>
<dbReference type="InterPro" id="IPR000945">
    <property type="entry name" value="DBH-like"/>
</dbReference>
<comment type="function">
    <text evidence="18">Catalyzes the hydroxylation of dopamine to noradrenaline (also known as norepinephrine), and is thus vital for regulation of these neurotransmitters.</text>
</comment>
<evidence type="ECO:0000256" key="18">
    <source>
        <dbReference type="ARBA" id="ARBA00037327"/>
    </source>
</evidence>
<dbReference type="InterPro" id="IPR028460">
    <property type="entry name" value="Tbh/DBH"/>
</dbReference>
<evidence type="ECO:0000256" key="7">
    <source>
        <dbReference type="ARBA" id="ARBA00012686"/>
    </source>
</evidence>
<dbReference type="SUPFAM" id="SSF49742">
    <property type="entry name" value="PHM/PNGase F"/>
    <property type="match status" value="1"/>
</dbReference>
<comment type="caution">
    <text evidence="22">The sequence shown here is derived from an EMBL/GenBank/DDBJ whole genome shotgun (WGS) entry which is preliminary data.</text>
</comment>
<name>A0ABX0S5A7_PONBL</name>
<evidence type="ECO:0000256" key="13">
    <source>
        <dbReference type="ARBA" id="ARBA00022989"/>
    </source>
</evidence>
<keyword evidence="9" id="KW-0127">Catecholamine biosynthesis</keyword>
<protein>
    <recommendedName>
        <fullName evidence="8">Dopamine beta-hydroxylase</fullName>
        <ecNumber evidence="7">1.14.17.1</ecNumber>
    </recommendedName>
</protein>
<evidence type="ECO:0000256" key="11">
    <source>
        <dbReference type="ARBA" id="ARBA00022723"/>
    </source>
</evidence>
<evidence type="ECO:0000256" key="14">
    <source>
        <dbReference type="ARBA" id="ARBA00023002"/>
    </source>
</evidence>
<evidence type="ECO:0000256" key="19">
    <source>
        <dbReference type="ARBA" id="ARBA00047952"/>
    </source>
</evidence>
<dbReference type="Pfam" id="PF01082">
    <property type="entry name" value="Cu2_monooxygen"/>
    <property type="match status" value="1"/>
</dbReference>
<dbReference type="Proteomes" id="UP001165941">
    <property type="component" value="Unassembled WGS sequence"/>
</dbReference>
<keyword evidence="13 20" id="KW-1133">Transmembrane helix</keyword>
<comment type="subcellular location">
    <subcellularLocation>
        <location evidence="3">Cytoplasmic vesicle</location>
        <location evidence="3">Secretory vesicle</location>
        <location evidence="3">Chromaffin granule lumen</location>
    </subcellularLocation>
    <subcellularLocation>
        <location evidence="2">Cytoplasmic vesicle</location>
        <location evidence="2">Secretory vesicle</location>
        <location evidence="2">Chromaffin granule membrane</location>
        <topology evidence="2">Single-pass type II membrane protein</topology>
    </subcellularLocation>
</comment>
<keyword evidence="23" id="KW-1185">Reference proteome</keyword>
<keyword evidence="15" id="KW-0186">Copper</keyword>
<evidence type="ECO:0000256" key="3">
    <source>
        <dbReference type="ARBA" id="ARBA00004553"/>
    </source>
</evidence>
<dbReference type="PROSITE" id="PS00084">
    <property type="entry name" value="CU2_MONOOXYGENASE_1"/>
    <property type="match status" value="1"/>
</dbReference>
<evidence type="ECO:0000256" key="9">
    <source>
        <dbReference type="ARBA" id="ARBA00022584"/>
    </source>
</evidence>
<dbReference type="PANTHER" id="PTHR10157:SF29">
    <property type="entry name" value="DOPAMINE BETA-HYDROXYLASE"/>
    <property type="match status" value="1"/>
</dbReference>
<evidence type="ECO:0000256" key="16">
    <source>
        <dbReference type="ARBA" id="ARBA00023033"/>
    </source>
</evidence>
<keyword evidence="14" id="KW-0560">Oxidoreductase</keyword>
<evidence type="ECO:0000259" key="21">
    <source>
        <dbReference type="PROSITE" id="PS50836"/>
    </source>
</evidence>
<comment type="cofactor">
    <cofactor evidence="1">
        <name>Cu(2+)</name>
        <dbReference type="ChEBI" id="CHEBI:29036"/>
    </cofactor>
</comment>
<dbReference type="InterPro" id="IPR005018">
    <property type="entry name" value="DOMON_domain"/>
</dbReference>
<gene>
    <name evidence="22" type="ORF">BU61_2460</name>
</gene>
<dbReference type="InterPro" id="IPR036939">
    <property type="entry name" value="Cu2_ascorb_mOase_N_sf"/>
</dbReference>
<evidence type="ECO:0000313" key="22">
    <source>
        <dbReference type="EMBL" id="NIG59164.1"/>
    </source>
</evidence>
<comment type="similarity">
    <text evidence="5">Belongs to the copper type II ascorbate-dependent monooxygenase family.</text>
</comment>
<dbReference type="Gene3D" id="2.60.120.310">
    <property type="entry name" value="Copper type II, ascorbate-dependent monooxygenase, N-terminal domain"/>
    <property type="match status" value="1"/>
</dbReference>
<evidence type="ECO:0000256" key="6">
    <source>
        <dbReference type="ARBA" id="ARBA00011406"/>
    </source>
</evidence>
<comment type="pathway">
    <text evidence="4">Catecholamine biosynthesis; (R)-noradrenaline biosynthesis; (R)-noradrenaline from dopamine: step 1/1.</text>
</comment>
<keyword evidence="12" id="KW-0847">Vitamin C</keyword>
<keyword evidence="17 20" id="KW-0472">Membrane</keyword>
<keyword evidence="11" id="KW-0479">Metal-binding</keyword>
<keyword evidence="10 20" id="KW-0812">Transmembrane</keyword>
<dbReference type="EC" id="1.14.17.1" evidence="7"/>
<dbReference type="SMART" id="SM00664">
    <property type="entry name" value="DoH"/>
    <property type="match status" value="1"/>
</dbReference>
<feature type="domain" description="DOMON" evidence="21">
    <location>
        <begin position="50"/>
        <end position="166"/>
    </location>
</feature>
<feature type="transmembrane region" description="Helical" evidence="20">
    <location>
        <begin position="12"/>
        <end position="30"/>
    </location>
</feature>
<evidence type="ECO:0000256" key="5">
    <source>
        <dbReference type="ARBA" id="ARBA00010676"/>
    </source>
</evidence>
<dbReference type="Pfam" id="PF03351">
    <property type="entry name" value="DOMON"/>
    <property type="match status" value="1"/>
</dbReference>
<sequence length="321" mass="35715">MQVPSPSVREAASMYGTAVAVFLVILVAALQGSAPPESPFPYSIPLDPEGTLELSWNVSYVQETVHFQLLVRELKAGVLFGMSDRGELENADLVVLWTDGDSAHFGDAWTDQKGQIHLDAQQDYQLLRAQRTREGLSLLFKRPFSTCDPKDYLIEDGTVHLVYGILEEPFQSLEAINVSSLQTGLQRVQLLKPNISIPALPSDTRTVEIRAPDVLVPGRETTYWCYITELPDGFSRHHIVMYEPIVTKGNEALVHHMEVFQCAAEFESFPHFSGPCDSKMKPERLNYCRHVLAAWALGAKVRALPSISPGGPHLCMRASKK</sequence>
<dbReference type="InterPro" id="IPR045266">
    <property type="entry name" value="DOH_DOMON"/>
</dbReference>
<evidence type="ECO:0000256" key="2">
    <source>
        <dbReference type="ARBA" id="ARBA00004351"/>
    </source>
</evidence>
<evidence type="ECO:0000256" key="17">
    <source>
        <dbReference type="ARBA" id="ARBA00023136"/>
    </source>
</evidence>
<evidence type="ECO:0000256" key="12">
    <source>
        <dbReference type="ARBA" id="ARBA00022896"/>
    </source>
</evidence>
<dbReference type="EMBL" id="PGGH01085745">
    <property type="protein sequence ID" value="NIG59164.1"/>
    <property type="molecule type" value="Genomic_DNA"/>
</dbReference>
<evidence type="ECO:0000256" key="15">
    <source>
        <dbReference type="ARBA" id="ARBA00023008"/>
    </source>
</evidence>
<evidence type="ECO:0000256" key="4">
    <source>
        <dbReference type="ARBA" id="ARBA00005223"/>
    </source>
</evidence>
<evidence type="ECO:0000256" key="10">
    <source>
        <dbReference type="ARBA" id="ARBA00022692"/>
    </source>
</evidence>
<dbReference type="InterPro" id="IPR008977">
    <property type="entry name" value="PHM/PNGase_F_dom_sf"/>
</dbReference>
<organism evidence="22 23">
    <name type="scientific">Pontoporia blainvillei</name>
    <name type="common">Franciscana</name>
    <name type="synonym">Delphinus blainvillei</name>
    <dbReference type="NCBI Taxonomy" id="48723"/>
    <lineage>
        <taxon>Eukaryota</taxon>
        <taxon>Metazoa</taxon>
        <taxon>Chordata</taxon>
        <taxon>Craniata</taxon>
        <taxon>Vertebrata</taxon>
        <taxon>Euteleostomi</taxon>
        <taxon>Mammalia</taxon>
        <taxon>Eutheria</taxon>
        <taxon>Laurasiatheria</taxon>
        <taxon>Artiodactyla</taxon>
        <taxon>Whippomorpha</taxon>
        <taxon>Cetacea</taxon>
        <taxon>Odontoceti</taxon>
        <taxon>Pontoporiidae</taxon>
        <taxon>Pontoporia</taxon>
    </lineage>
</organism>
<dbReference type="PRINTS" id="PR00767">
    <property type="entry name" value="DBMONOXGNASE"/>
</dbReference>
<reference evidence="22" key="1">
    <citation type="submission" date="2018-05" db="EMBL/GenBank/DDBJ databases">
        <authorList>
            <person name="Pedro S.L.S."/>
            <person name="Freitas R.C."/>
            <person name="Barreto A.S."/>
            <person name="Lima A.O.S."/>
        </authorList>
    </citation>
    <scope>NUCLEOTIDE SEQUENCE</scope>
    <source>
        <strain evidence="22">BP203</strain>
        <tissue evidence="22">Muscle</tissue>
    </source>
</reference>
<comment type="subunit">
    <text evidence="6">Homotetramer; composed of two disulfide-linked dimers.</text>
</comment>
<evidence type="ECO:0000256" key="1">
    <source>
        <dbReference type="ARBA" id="ARBA00001973"/>
    </source>
</evidence>
<evidence type="ECO:0000256" key="8">
    <source>
        <dbReference type="ARBA" id="ARBA00020179"/>
    </source>
</evidence>
<comment type="catalytic activity">
    <reaction evidence="19">
        <text>dopamine + 2 L-ascorbate + O2 = (R)-noradrenaline + 2 monodehydro-L-ascorbate radical + H2O</text>
        <dbReference type="Rhea" id="RHEA:19117"/>
        <dbReference type="ChEBI" id="CHEBI:15377"/>
        <dbReference type="ChEBI" id="CHEBI:15379"/>
        <dbReference type="ChEBI" id="CHEBI:38290"/>
        <dbReference type="ChEBI" id="CHEBI:59513"/>
        <dbReference type="ChEBI" id="CHEBI:59905"/>
        <dbReference type="ChEBI" id="CHEBI:72587"/>
        <dbReference type="EC" id="1.14.17.1"/>
    </reaction>
    <physiologicalReaction direction="left-to-right" evidence="19">
        <dbReference type="Rhea" id="RHEA:19118"/>
    </physiologicalReaction>
</comment>
<evidence type="ECO:0000256" key="20">
    <source>
        <dbReference type="SAM" id="Phobius"/>
    </source>
</evidence>